<evidence type="ECO:0000256" key="5">
    <source>
        <dbReference type="ARBA" id="ARBA00023136"/>
    </source>
</evidence>
<feature type="transmembrane region" description="Helical" evidence="6">
    <location>
        <begin position="76"/>
        <end position="93"/>
    </location>
</feature>
<reference evidence="8" key="1">
    <citation type="submission" date="2021-11" db="EMBL/GenBank/DDBJ databases">
        <title>BS-T2-15 a new species belonging to the Comamonadaceae family isolated from the soil of a French oak forest.</title>
        <authorList>
            <person name="Mieszkin S."/>
            <person name="Alain K."/>
        </authorList>
    </citation>
    <scope>NUCLEOTIDE SEQUENCE</scope>
    <source>
        <strain evidence="8">BS-T2-15</strain>
    </source>
</reference>
<proteinExistence type="inferred from homology"/>
<protein>
    <submittedName>
        <fullName evidence="8">DMT family transporter</fullName>
    </submittedName>
</protein>
<keyword evidence="4 6" id="KW-1133">Transmembrane helix</keyword>
<feature type="transmembrane region" description="Helical" evidence="6">
    <location>
        <begin position="195"/>
        <end position="215"/>
    </location>
</feature>
<name>A0A9X2C0T4_9BURK</name>
<feature type="transmembrane region" description="Helical" evidence="6">
    <location>
        <begin position="127"/>
        <end position="148"/>
    </location>
</feature>
<dbReference type="PANTHER" id="PTHR32322:SF2">
    <property type="entry name" value="EAMA DOMAIN-CONTAINING PROTEIN"/>
    <property type="match status" value="1"/>
</dbReference>
<evidence type="ECO:0000256" key="2">
    <source>
        <dbReference type="ARBA" id="ARBA00007362"/>
    </source>
</evidence>
<evidence type="ECO:0000313" key="8">
    <source>
        <dbReference type="EMBL" id="MCK9688158.1"/>
    </source>
</evidence>
<feature type="transmembrane region" description="Helical" evidence="6">
    <location>
        <begin position="281"/>
        <end position="298"/>
    </location>
</feature>
<dbReference type="PANTHER" id="PTHR32322">
    <property type="entry name" value="INNER MEMBRANE TRANSPORTER"/>
    <property type="match status" value="1"/>
</dbReference>
<dbReference type="InterPro" id="IPR037185">
    <property type="entry name" value="EmrE-like"/>
</dbReference>
<evidence type="ECO:0000313" key="9">
    <source>
        <dbReference type="Proteomes" id="UP001139353"/>
    </source>
</evidence>
<comment type="similarity">
    <text evidence="2">Belongs to the EamA transporter family.</text>
</comment>
<dbReference type="Pfam" id="PF00892">
    <property type="entry name" value="EamA"/>
    <property type="match status" value="2"/>
</dbReference>
<dbReference type="InterPro" id="IPR000620">
    <property type="entry name" value="EamA_dom"/>
</dbReference>
<evidence type="ECO:0000256" key="6">
    <source>
        <dbReference type="SAM" id="Phobius"/>
    </source>
</evidence>
<dbReference type="GO" id="GO:0016020">
    <property type="term" value="C:membrane"/>
    <property type="evidence" value="ECO:0007669"/>
    <property type="project" value="UniProtKB-SubCell"/>
</dbReference>
<dbReference type="Proteomes" id="UP001139353">
    <property type="component" value="Unassembled WGS sequence"/>
</dbReference>
<feature type="transmembrane region" description="Helical" evidence="6">
    <location>
        <begin position="163"/>
        <end position="183"/>
    </location>
</feature>
<dbReference type="SUPFAM" id="SSF103481">
    <property type="entry name" value="Multidrug resistance efflux transporter EmrE"/>
    <property type="match status" value="2"/>
</dbReference>
<comment type="caution">
    <text evidence="8">The sequence shown here is derived from an EMBL/GenBank/DDBJ whole genome shotgun (WGS) entry which is preliminary data.</text>
</comment>
<organism evidence="8 9">
    <name type="scientific">Scleromatobacter humisilvae</name>
    <dbReference type="NCBI Taxonomy" id="2897159"/>
    <lineage>
        <taxon>Bacteria</taxon>
        <taxon>Pseudomonadati</taxon>
        <taxon>Pseudomonadota</taxon>
        <taxon>Betaproteobacteria</taxon>
        <taxon>Burkholderiales</taxon>
        <taxon>Sphaerotilaceae</taxon>
        <taxon>Scleromatobacter</taxon>
    </lineage>
</organism>
<gene>
    <name evidence="8" type="ORF">LPC04_20830</name>
</gene>
<sequence length="303" mass="31115">MVTSINTATRARLGAACGAAFLWGTGSLVVNLLVARHGYHPQSISFWRFVLGAASLLLVFGRSMPWRRLAREGAPLLGAGAVMASYVLLWFIGIAHIGAAIPTLIALCLPPVFVTAWALARGRQRASLALLAILAASLAGTVLLIVGGGAEGGARPGATVDDWVWGVAASVGSALLYAGFTLVSPAISRKWGAGTATTALTLAATAVMGLSGLVWPLQLPHEATPEAWLLYLGMVTAALALLAFSWGAARLSPTALTVATLVEPLTAVLLAAAFLGEHLHAAQWLGALLLMGGIWGLSKGEAS</sequence>
<dbReference type="RefSeq" id="WP_275684202.1">
    <property type="nucleotide sequence ID" value="NZ_JAJLJH010000007.1"/>
</dbReference>
<keyword evidence="5 6" id="KW-0472">Membrane</keyword>
<feature type="domain" description="EamA" evidence="7">
    <location>
        <begin position="165"/>
        <end position="298"/>
    </location>
</feature>
<feature type="transmembrane region" description="Helical" evidence="6">
    <location>
        <begin position="46"/>
        <end position="64"/>
    </location>
</feature>
<dbReference type="EMBL" id="JAJLJH010000007">
    <property type="protein sequence ID" value="MCK9688158.1"/>
    <property type="molecule type" value="Genomic_DNA"/>
</dbReference>
<evidence type="ECO:0000256" key="4">
    <source>
        <dbReference type="ARBA" id="ARBA00022989"/>
    </source>
</evidence>
<evidence type="ECO:0000256" key="3">
    <source>
        <dbReference type="ARBA" id="ARBA00022692"/>
    </source>
</evidence>
<comment type="subcellular location">
    <subcellularLocation>
        <location evidence="1">Membrane</location>
        <topology evidence="1">Multi-pass membrane protein</topology>
    </subcellularLocation>
</comment>
<feature type="transmembrane region" description="Helical" evidence="6">
    <location>
        <begin position="255"/>
        <end position="275"/>
    </location>
</feature>
<keyword evidence="9" id="KW-1185">Reference proteome</keyword>
<evidence type="ECO:0000256" key="1">
    <source>
        <dbReference type="ARBA" id="ARBA00004141"/>
    </source>
</evidence>
<feature type="transmembrane region" description="Helical" evidence="6">
    <location>
        <begin position="12"/>
        <end position="34"/>
    </location>
</feature>
<feature type="domain" description="EamA" evidence="7">
    <location>
        <begin position="15"/>
        <end position="145"/>
    </location>
</feature>
<keyword evidence="3 6" id="KW-0812">Transmembrane</keyword>
<dbReference type="InterPro" id="IPR050638">
    <property type="entry name" value="AA-Vitamin_Transporters"/>
</dbReference>
<feature type="transmembrane region" description="Helical" evidence="6">
    <location>
        <begin position="227"/>
        <end position="248"/>
    </location>
</feature>
<dbReference type="AlphaFoldDB" id="A0A9X2C0T4"/>
<evidence type="ECO:0000259" key="7">
    <source>
        <dbReference type="Pfam" id="PF00892"/>
    </source>
</evidence>
<accession>A0A9X2C0T4</accession>
<feature type="transmembrane region" description="Helical" evidence="6">
    <location>
        <begin position="99"/>
        <end position="120"/>
    </location>
</feature>